<keyword evidence="11" id="KW-1185">Reference proteome</keyword>
<dbReference type="AlphaFoldDB" id="A0A6A5Z9Q5"/>
<dbReference type="PANTHER" id="PTHR31595">
    <property type="entry name" value="LONG-CHAIN-ALCOHOL O-FATTY-ACYLTRANSFERASE 3-RELATED"/>
    <property type="match status" value="1"/>
</dbReference>
<evidence type="ECO:0000256" key="7">
    <source>
        <dbReference type="SAM" id="MobiDB-lite"/>
    </source>
</evidence>
<feature type="transmembrane region" description="Helical" evidence="8">
    <location>
        <begin position="64"/>
        <end position="81"/>
    </location>
</feature>
<dbReference type="PANTHER" id="PTHR31595:SF67">
    <property type="entry name" value="WAX SYNTHASE DOMAIN-CONTAINING PROTEIN"/>
    <property type="match status" value="1"/>
</dbReference>
<feature type="region of interest" description="Disordered" evidence="7">
    <location>
        <begin position="128"/>
        <end position="164"/>
    </location>
</feature>
<gene>
    <name evidence="10" type="ORF">BDV96DRAFT_576562</name>
</gene>
<evidence type="ECO:0000256" key="8">
    <source>
        <dbReference type="SAM" id="Phobius"/>
    </source>
</evidence>
<keyword evidence="5 8" id="KW-1133">Transmembrane helix</keyword>
<protein>
    <submittedName>
        <fullName evidence="10">Membrane bound O-acyl transferase family-domain-containing protein</fullName>
    </submittedName>
</protein>
<evidence type="ECO:0000313" key="10">
    <source>
        <dbReference type="EMBL" id="KAF2115151.1"/>
    </source>
</evidence>
<dbReference type="GO" id="GO:0006629">
    <property type="term" value="P:lipid metabolic process"/>
    <property type="evidence" value="ECO:0007669"/>
    <property type="project" value="InterPro"/>
</dbReference>
<evidence type="ECO:0000256" key="3">
    <source>
        <dbReference type="ARBA" id="ARBA00022679"/>
    </source>
</evidence>
<organism evidence="10 11">
    <name type="scientific">Lophiotrema nucula</name>
    <dbReference type="NCBI Taxonomy" id="690887"/>
    <lineage>
        <taxon>Eukaryota</taxon>
        <taxon>Fungi</taxon>
        <taxon>Dikarya</taxon>
        <taxon>Ascomycota</taxon>
        <taxon>Pezizomycotina</taxon>
        <taxon>Dothideomycetes</taxon>
        <taxon>Pleosporomycetidae</taxon>
        <taxon>Pleosporales</taxon>
        <taxon>Lophiotremataceae</taxon>
        <taxon>Lophiotrema</taxon>
    </lineage>
</organism>
<keyword evidence="6 8" id="KW-0472">Membrane</keyword>
<reference evidence="10" key="1">
    <citation type="journal article" date="2020" name="Stud. Mycol.">
        <title>101 Dothideomycetes genomes: a test case for predicting lifestyles and emergence of pathogens.</title>
        <authorList>
            <person name="Haridas S."/>
            <person name="Albert R."/>
            <person name="Binder M."/>
            <person name="Bloem J."/>
            <person name="Labutti K."/>
            <person name="Salamov A."/>
            <person name="Andreopoulos B."/>
            <person name="Baker S."/>
            <person name="Barry K."/>
            <person name="Bills G."/>
            <person name="Bluhm B."/>
            <person name="Cannon C."/>
            <person name="Castanera R."/>
            <person name="Culley D."/>
            <person name="Daum C."/>
            <person name="Ezra D."/>
            <person name="Gonzalez J."/>
            <person name="Henrissat B."/>
            <person name="Kuo A."/>
            <person name="Liang C."/>
            <person name="Lipzen A."/>
            <person name="Lutzoni F."/>
            <person name="Magnuson J."/>
            <person name="Mondo S."/>
            <person name="Nolan M."/>
            <person name="Ohm R."/>
            <person name="Pangilinan J."/>
            <person name="Park H.-J."/>
            <person name="Ramirez L."/>
            <person name="Alfaro M."/>
            <person name="Sun H."/>
            <person name="Tritt A."/>
            <person name="Yoshinaga Y."/>
            <person name="Zwiers L.-H."/>
            <person name="Turgeon B."/>
            <person name="Goodwin S."/>
            <person name="Spatafora J."/>
            <person name="Crous P."/>
            <person name="Grigoriev I."/>
        </authorList>
    </citation>
    <scope>NUCLEOTIDE SEQUENCE</scope>
    <source>
        <strain evidence="10">CBS 627.86</strain>
    </source>
</reference>
<dbReference type="InterPro" id="IPR044851">
    <property type="entry name" value="Wax_synthase"/>
</dbReference>
<keyword evidence="4 8" id="KW-0812">Transmembrane</keyword>
<comment type="similarity">
    <text evidence="2">Belongs to the wax synthase family.</text>
</comment>
<dbReference type="GO" id="GO:0008374">
    <property type="term" value="F:O-acyltransferase activity"/>
    <property type="evidence" value="ECO:0007669"/>
    <property type="project" value="InterPro"/>
</dbReference>
<dbReference type="Pfam" id="PF13813">
    <property type="entry name" value="MBOAT_2"/>
    <property type="match status" value="1"/>
</dbReference>
<evidence type="ECO:0000256" key="6">
    <source>
        <dbReference type="ARBA" id="ARBA00023136"/>
    </source>
</evidence>
<evidence type="ECO:0000259" key="9">
    <source>
        <dbReference type="Pfam" id="PF13813"/>
    </source>
</evidence>
<dbReference type="OrthoDB" id="2796277at2759"/>
<dbReference type="EMBL" id="ML977324">
    <property type="protein sequence ID" value="KAF2115151.1"/>
    <property type="molecule type" value="Genomic_DNA"/>
</dbReference>
<feature type="transmembrane region" description="Helical" evidence="8">
    <location>
        <begin position="34"/>
        <end position="52"/>
    </location>
</feature>
<name>A0A6A5Z9Q5_9PLEO</name>
<feature type="domain" description="Wax synthase" evidence="9">
    <location>
        <begin position="360"/>
        <end position="438"/>
    </location>
</feature>
<evidence type="ECO:0000256" key="2">
    <source>
        <dbReference type="ARBA" id="ARBA00007282"/>
    </source>
</evidence>
<keyword evidence="3 10" id="KW-0808">Transferase</keyword>
<feature type="transmembrane region" description="Helical" evidence="8">
    <location>
        <begin position="87"/>
        <end position="110"/>
    </location>
</feature>
<sequence>MAPADAWPRSHYDILHHYHAQYDRQIKAGEFEPFIYPWGTFGALIVIIYLLVPHRGRPWLQKARFLAFAWIAGFAAYSVRYTRAKNMAPAFGLGIVSAWSVIWLMAILVVNDAQIDFQRIERMEGAFRRSSQELDTQNGTMAPASEKHDKSQRQNGVSTNGLIERKDHLGPAKRHGEFAWQPYPLTPFVERLDWVLDIFCNFKGMGWNWRISTLPPPPKHIQEQLYRNSTNPPKHSTSTHLGQTHVYATRREVLVAAGKSVVTGYIILDVLKTIVNHDPYFWGLVHRPPPSYFPSVLTNSSVLTRMYRLTVSQLLIKTSLQCVFSLAPLAFSGLLGPSTIGARAEHWMYPEEWGSYSVVLDRGLAGWWSGWWHQTFQFAFKEPSRKIVELLGMDKRSPQAKALQLFVAFGLSGTLHACGSYTQPGITRPLLGPLRFFLLQALGIFIEVSMSEVLRKTGIQNRLPRWFMRTFTFLYVNLWFYHTAGLLVDDFAKGGIWLYEPIPFSLLRGFGFGVEGDRFWNWGGEWYRLVRGQRWWNSGIAF</sequence>
<dbReference type="Proteomes" id="UP000799770">
    <property type="component" value="Unassembled WGS sequence"/>
</dbReference>
<evidence type="ECO:0000256" key="5">
    <source>
        <dbReference type="ARBA" id="ARBA00022989"/>
    </source>
</evidence>
<accession>A0A6A5Z9Q5</accession>
<dbReference type="GO" id="GO:0016020">
    <property type="term" value="C:membrane"/>
    <property type="evidence" value="ECO:0007669"/>
    <property type="project" value="UniProtKB-SubCell"/>
</dbReference>
<dbReference type="InterPro" id="IPR032805">
    <property type="entry name" value="Wax_synthase_dom"/>
</dbReference>
<evidence type="ECO:0000256" key="4">
    <source>
        <dbReference type="ARBA" id="ARBA00022692"/>
    </source>
</evidence>
<proteinExistence type="inferred from homology"/>
<evidence type="ECO:0000313" key="11">
    <source>
        <dbReference type="Proteomes" id="UP000799770"/>
    </source>
</evidence>
<comment type="subcellular location">
    <subcellularLocation>
        <location evidence="1">Membrane</location>
        <topology evidence="1">Multi-pass membrane protein</topology>
    </subcellularLocation>
</comment>
<evidence type="ECO:0000256" key="1">
    <source>
        <dbReference type="ARBA" id="ARBA00004141"/>
    </source>
</evidence>